<dbReference type="Gene3D" id="2.60.120.200">
    <property type="match status" value="1"/>
</dbReference>
<dbReference type="RefSeq" id="WP_230276381.1">
    <property type="nucleotide sequence ID" value="NZ_JAJKFW010000059.1"/>
</dbReference>
<dbReference type="Gene3D" id="2.60.120.1440">
    <property type="match status" value="1"/>
</dbReference>
<dbReference type="Pfam" id="PF04773">
    <property type="entry name" value="FecR"/>
    <property type="match status" value="1"/>
</dbReference>
<gene>
    <name evidence="3" type="ORF">LOC71_20580</name>
</gene>
<feature type="compositionally biased region" description="Polar residues" evidence="1">
    <location>
        <begin position="76"/>
        <end position="91"/>
    </location>
</feature>
<dbReference type="Pfam" id="PF13385">
    <property type="entry name" value="Laminin_G_3"/>
    <property type="match status" value="1"/>
</dbReference>
<evidence type="ECO:0000256" key="1">
    <source>
        <dbReference type="SAM" id="MobiDB-lite"/>
    </source>
</evidence>
<dbReference type="PANTHER" id="PTHR30273">
    <property type="entry name" value="PERIPLASMIC SIGNAL SENSOR AND SIGMA FACTOR ACTIVATOR FECR-RELATED"/>
    <property type="match status" value="1"/>
</dbReference>
<dbReference type="InterPro" id="IPR006860">
    <property type="entry name" value="FecR"/>
</dbReference>
<protein>
    <submittedName>
        <fullName evidence="3">FecR domain-containing protein</fullName>
    </submittedName>
</protein>
<evidence type="ECO:0000259" key="2">
    <source>
        <dbReference type="Pfam" id="PF04773"/>
    </source>
</evidence>
<evidence type="ECO:0000313" key="3">
    <source>
        <dbReference type="EMBL" id="MCC9644676.1"/>
    </source>
</evidence>
<dbReference type="PANTHER" id="PTHR30273:SF2">
    <property type="entry name" value="PROTEIN FECR"/>
    <property type="match status" value="1"/>
</dbReference>
<reference evidence="3" key="1">
    <citation type="submission" date="2021-11" db="EMBL/GenBank/DDBJ databases">
        <title>Genome sequence.</title>
        <authorList>
            <person name="Sun Q."/>
        </authorList>
    </citation>
    <scope>NUCLEOTIDE SEQUENCE</scope>
    <source>
        <strain evidence="3">JC740</strain>
    </source>
</reference>
<sequence>MNDQPNQPSEAGDEFRLDELLLAFEEGTLSEADRQALNERLRTDPAARTEFARLQMLSIALQEESGRSPGPSSSSAFPPQNDSSLDQSVGLNPSATEPFSRIWNDRSVLRWAFAAAAAVLVAVSVRWVQLETRVTQIATQSGAGVNLPADRVATEEPTSSGIAVVTQLVDANEAVLMPSHNGANAPRKSLAVNAALQPGSIALDSGWAQIEFLSGATVVLHGPAEMELVSSAEAIMHRGRIRAEVPPAARGFVVRTNDMKVVDLGTEFGLEVSDEGANVQVFDGEVELHTQSKQPQLVQAGNSLRKGKSVESGLQPSDMTPDRFVDAAKLQQLAETQQLARYRRWQQHSESLRSDPRLIAYFAMDTPLRGERFLKNDTVPRESDLDGAIVGATVTEGRWATKSALQFKRPGDRVRVNVPGEFGSLTMATWVRIDSLDRWYNSLFLTDSYQRGEPHWQILDTGQIHFSVRPSTDGADGEPSVGPPHYIALSPSFWNPSLSGQWLHLAVVYDVDAGTTTHYLNGDVLSVDHIPAHQLVRTTRIGMASIGNWSTPLEPDEHYAIRNLNGSMDELAIFAAALSPTEIKEMVEHGKP</sequence>
<dbReference type="InterPro" id="IPR012373">
    <property type="entry name" value="Ferrdict_sens_TM"/>
</dbReference>
<dbReference type="InterPro" id="IPR013320">
    <property type="entry name" value="ConA-like_dom_sf"/>
</dbReference>
<dbReference type="EMBL" id="JAJKFW010000059">
    <property type="protein sequence ID" value="MCC9644676.1"/>
    <property type="molecule type" value="Genomic_DNA"/>
</dbReference>
<proteinExistence type="predicted"/>
<name>A0ABS8NMD8_9BACT</name>
<keyword evidence="4" id="KW-1185">Reference proteome</keyword>
<accession>A0ABS8NMD8</accession>
<evidence type="ECO:0000313" key="4">
    <source>
        <dbReference type="Proteomes" id="UP001430306"/>
    </source>
</evidence>
<organism evidence="3 4">
    <name type="scientific">Rhodopirellula halodulae</name>
    <dbReference type="NCBI Taxonomy" id="2894198"/>
    <lineage>
        <taxon>Bacteria</taxon>
        <taxon>Pseudomonadati</taxon>
        <taxon>Planctomycetota</taxon>
        <taxon>Planctomycetia</taxon>
        <taxon>Pirellulales</taxon>
        <taxon>Pirellulaceae</taxon>
        <taxon>Rhodopirellula</taxon>
    </lineage>
</organism>
<comment type="caution">
    <text evidence="3">The sequence shown here is derived from an EMBL/GenBank/DDBJ whole genome shotgun (WGS) entry which is preliminary data.</text>
</comment>
<feature type="domain" description="FecR protein" evidence="2">
    <location>
        <begin position="208"/>
        <end position="287"/>
    </location>
</feature>
<dbReference type="SUPFAM" id="SSF49899">
    <property type="entry name" value="Concanavalin A-like lectins/glucanases"/>
    <property type="match status" value="1"/>
</dbReference>
<feature type="region of interest" description="Disordered" evidence="1">
    <location>
        <begin position="63"/>
        <end position="91"/>
    </location>
</feature>
<dbReference type="Proteomes" id="UP001430306">
    <property type="component" value="Unassembled WGS sequence"/>
</dbReference>